<evidence type="ECO:0000313" key="1">
    <source>
        <dbReference type="EMBL" id="EIM99285.1"/>
    </source>
</evidence>
<dbReference type="EMBL" id="AKAU01000102">
    <property type="protein sequence ID" value="EIM99285.1"/>
    <property type="molecule type" value="Genomic_DNA"/>
</dbReference>
<dbReference type="Proteomes" id="UP000004980">
    <property type="component" value="Unassembled WGS sequence"/>
</dbReference>
<protein>
    <submittedName>
        <fullName evidence="1">Uncharacterized protein</fullName>
    </submittedName>
</protein>
<proteinExistence type="predicted"/>
<evidence type="ECO:0000313" key="2">
    <source>
        <dbReference type="Proteomes" id="UP000004980"/>
    </source>
</evidence>
<comment type="caution">
    <text evidence="1">The sequence shown here is derived from an EMBL/GenBank/DDBJ whole genome shotgun (WGS) entry which is preliminary data.</text>
</comment>
<dbReference type="RefSeq" id="WP_007583952.1">
    <property type="nucleotide sequence ID" value="NZ_AKAU01000102.1"/>
</dbReference>
<organism evidence="1 2">
    <name type="scientific">Paraburkholderia hospita</name>
    <dbReference type="NCBI Taxonomy" id="169430"/>
    <lineage>
        <taxon>Bacteria</taxon>
        <taxon>Pseudomonadati</taxon>
        <taxon>Pseudomonadota</taxon>
        <taxon>Betaproteobacteria</taxon>
        <taxon>Burkholderiales</taxon>
        <taxon>Burkholderiaceae</taxon>
        <taxon>Paraburkholderia</taxon>
    </lineage>
</organism>
<name>A0ABN0FKG7_9BURK</name>
<gene>
    <name evidence="1" type="ORF">WQE_19844</name>
</gene>
<accession>A0ABN0FKG7</accession>
<reference evidence="1 2" key="1">
    <citation type="journal article" date="2012" name="J. Bacteriol.">
        <title>Draft Genome Sequence of the Soil Bacterium Burkholderia terrae Strain BS001, Which Interacts with Fungal Surface Structures.</title>
        <authorList>
            <person name="Nazir R."/>
            <person name="Hansen M.A."/>
            <person name="Sorensen S."/>
            <person name="van Elsas J.D."/>
        </authorList>
    </citation>
    <scope>NUCLEOTIDE SEQUENCE [LARGE SCALE GENOMIC DNA]</scope>
    <source>
        <strain evidence="1 2">BS001</strain>
    </source>
</reference>
<sequence length="156" mass="17043">MNIGAQHVGLEDGASATTHPLVRDSAEIMRLGEIISDYIRSAEKLPEIASLNRTKRIQVVSWAHEVIGKELTIPVATAKLYRRCYEKFGRNEDAICHLKLGELNMLLSASDELVAQVIDAKKADPKLGRAAVQKIILEYRLDHGGGVNAAVARSGD</sequence>
<keyword evidence="2" id="KW-1185">Reference proteome</keyword>